<accession>A0ACC7LF31</accession>
<reference evidence="1" key="1">
    <citation type="submission" date="2024-09" db="EMBL/GenBank/DDBJ databases">
        <authorList>
            <person name="Liu J."/>
        </authorList>
    </citation>
    <scope>NUCLEOTIDE SEQUENCE</scope>
    <source>
        <strain evidence="1">NBU2967</strain>
    </source>
</reference>
<proteinExistence type="predicted"/>
<evidence type="ECO:0000313" key="2">
    <source>
        <dbReference type="Proteomes" id="UP001595191"/>
    </source>
</evidence>
<protein>
    <submittedName>
        <fullName evidence="1">Uncharacterized protein</fullName>
    </submittedName>
</protein>
<keyword evidence="2" id="KW-1185">Reference proteome</keyword>
<name>A0ACC7LF31_9FLAO</name>
<organism evidence="1 2">
    <name type="scientific">Meishania litoralis</name>
    <dbReference type="NCBI Taxonomy" id="3434685"/>
    <lineage>
        <taxon>Bacteria</taxon>
        <taxon>Pseudomonadati</taxon>
        <taxon>Bacteroidota</taxon>
        <taxon>Flavobacteriia</taxon>
        <taxon>Flavobacteriales</taxon>
        <taxon>Flavobacteriaceae</taxon>
        <taxon>Meishania</taxon>
    </lineage>
</organism>
<dbReference type="Proteomes" id="UP001595191">
    <property type="component" value="Unassembled WGS sequence"/>
</dbReference>
<comment type="caution">
    <text evidence="1">The sequence shown here is derived from an EMBL/GenBank/DDBJ whole genome shotgun (WGS) entry which is preliminary data.</text>
</comment>
<sequence>MLLNVSYNDSEITKKIDREVGKPFTLKERWAMKGIGSPKLSITETSIEIRNLLILDNNRDTCNIEIRPAGIIVRFRSLLETFTLVIPYYKLKIHKGDIAVYTIYRDTYFIKVRSDTKAVREFFKKILDHKIGNTPNLPEDL</sequence>
<gene>
    <name evidence="1" type="ORF">ACEZ3G_01925</name>
</gene>
<dbReference type="EMBL" id="JBHFPV010000001">
    <property type="protein sequence ID" value="MFH6602218.1"/>
    <property type="molecule type" value="Genomic_DNA"/>
</dbReference>
<evidence type="ECO:0000313" key="1">
    <source>
        <dbReference type="EMBL" id="MFH6602218.1"/>
    </source>
</evidence>